<dbReference type="AlphaFoldDB" id="A0A100VYV9"/>
<organism evidence="2 3">
    <name type="scientific">Mycolicibacterium brisbanense</name>
    <dbReference type="NCBI Taxonomy" id="146020"/>
    <lineage>
        <taxon>Bacteria</taxon>
        <taxon>Bacillati</taxon>
        <taxon>Actinomycetota</taxon>
        <taxon>Actinomycetes</taxon>
        <taxon>Mycobacteriales</taxon>
        <taxon>Mycobacteriaceae</taxon>
        <taxon>Mycolicibacterium</taxon>
    </lineage>
</organism>
<comment type="caution">
    <text evidence="2">The sequence shown here is derived from an EMBL/GenBank/DDBJ whole genome shotgun (WGS) entry which is preliminary data.</text>
</comment>
<proteinExistence type="predicted"/>
<evidence type="ECO:0000313" key="3">
    <source>
        <dbReference type="Proteomes" id="UP000069620"/>
    </source>
</evidence>
<dbReference type="RefSeq" id="WP_062829052.1">
    <property type="nucleotide sequence ID" value="NZ_BCSX01000023.1"/>
</dbReference>
<evidence type="ECO:0000256" key="1">
    <source>
        <dbReference type="SAM" id="Phobius"/>
    </source>
</evidence>
<reference evidence="3" key="1">
    <citation type="journal article" date="2016" name="Genome Announc.">
        <title>Draft Genome Sequences of Five Rapidly Growing Mycobacterium Species, M. thermoresistibile, M. fortuitum subsp. acetamidolyticum, M. canariasense, M. brisbanense, and M. novocastrense.</title>
        <authorList>
            <person name="Katahira K."/>
            <person name="Ogura Y."/>
            <person name="Gotoh Y."/>
            <person name="Hayashi T."/>
        </authorList>
    </citation>
    <scope>NUCLEOTIDE SEQUENCE [LARGE SCALE GENOMIC DNA]</scope>
    <source>
        <strain evidence="3">JCM15654</strain>
    </source>
</reference>
<evidence type="ECO:0000313" key="2">
    <source>
        <dbReference type="EMBL" id="GAS88421.1"/>
    </source>
</evidence>
<keyword evidence="1" id="KW-0812">Transmembrane</keyword>
<keyword evidence="3" id="KW-1185">Reference proteome</keyword>
<gene>
    <name evidence="2" type="ORF">RMCB_2517</name>
</gene>
<dbReference type="EMBL" id="BCSX01000023">
    <property type="protein sequence ID" value="GAS88421.1"/>
    <property type="molecule type" value="Genomic_DNA"/>
</dbReference>
<reference evidence="3" key="2">
    <citation type="submission" date="2016-02" db="EMBL/GenBank/DDBJ databases">
        <title>Draft genome sequence of five rapidly growing Mycobacterium species.</title>
        <authorList>
            <person name="Katahira K."/>
            <person name="Gotou Y."/>
            <person name="Iida K."/>
            <person name="Ogura Y."/>
            <person name="Hayashi T."/>
        </authorList>
    </citation>
    <scope>NUCLEOTIDE SEQUENCE [LARGE SCALE GENOMIC DNA]</scope>
    <source>
        <strain evidence="3">JCM15654</strain>
    </source>
</reference>
<feature type="transmembrane region" description="Helical" evidence="1">
    <location>
        <begin position="47"/>
        <end position="66"/>
    </location>
</feature>
<dbReference type="Proteomes" id="UP000069620">
    <property type="component" value="Unassembled WGS sequence"/>
</dbReference>
<sequence>MNAIQQAQRTRSFSRVIGPFYAIAGTVVVLRAPDMRTMLTEFTGSSVWPWITGAFVLTGGIAIIAFHQYWRGLAAILVSLVGWGMAVKGLFLMAFPEAYVRLADHLIGATTAWRGAYLLGVLMGVYLTYVGWIAQPERAAARATATTRDLPRAA</sequence>
<keyword evidence="1" id="KW-1133">Transmembrane helix</keyword>
<feature type="transmembrane region" description="Helical" evidence="1">
    <location>
        <begin position="115"/>
        <end position="134"/>
    </location>
</feature>
<accession>A0A100VYV9</accession>
<name>A0A100VYV9_9MYCO</name>
<feature type="transmembrane region" description="Helical" evidence="1">
    <location>
        <begin position="73"/>
        <end position="95"/>
    </location>
</feature>
<keyword evidence="1" id="KW-0472">Membrane</keyword>
<dbReference type="STRING" id="146020.RMCB_2517"/>
<protein>
    <submittedName>
        <fullName evidence="2">Uncharacterized protein</fullName>
    </submittedName>
</protein>
<dbReference type="OrthoDB" id="4737921at2"/>
<feature type="transmembrane region" description="Helical" evidence="1">
    <location>
        <begin position="12"/>
        <end position="32"/>
    </location>
</feature>